<evidence type="ECO:0000313" key="1">
    <source>
        <dbReference type="EMBL" id="SFJ44641.1"/>
    </source>
</evidence>
<accession>A0A1I3RH00</accession>
<name>A0A1I3RH00_9RHOB</name>
<sequence>MNTLVNALLVMLENFMTSIPAFDLSSPQMRQWDASHHHPK</sequence>
<reference evidence="2" key="1">
    <citation type="submission" date="2016-10" db="EMBL/GenBank/DDBJ databases">
        <authorList>
            <person name="Varghese N."/>
            <person name="Submissions S."/>
        </authorList>
    </citation>
    <scope>NUCLEOTIDE SEQUENCE [LARGE SCALE GENOMIC DNA]</scope>
    <source>
        <strain evidence="2">DSM 26471</strain>
    </source>
</reference>
<dbReference type="Proteomes" id="UP000199630">
    <property type="component" value="Unassembled WGS sequence"/>
</dbReference>
<proteinExistence type="predicted"/>
<evidence type="ECO:0000313" key="2">
    <source>
        <dbReference type="Proteomes" id="UP000199630"/>
    </source>
</evidence>
<gene>
    <name evidence="1" type="ORF">SAMN04487991_2198</name>
</gene>
<organism evidence="1 2">
    <name type="scientific">Celeribacter neptunius</name>
    <dbReference type="NCBI Taxonomy" id="588602"/>
    <lineage>
        <taxon>Bacteria</taxon>
        <taxon>Pseudomonadati</taxon>
        <taxon>Pseudomonadota</taxon>
        <taxon>Alphaproteobacteria</taxon>
        <taxon>Rhodobacterales</taxon>
        <taxon>Roseobacteraceae</taxon>
        <taxon>Celeribacter</taxon>
    </lineage>
</organism>
<dbReference type="AlphaFoldDB" id="A0A1I3RH00"/>
<keyword evidence="2" id="KW-1185">Reference proteome</keyword>
<protein>
    <submittedName>
        <fullName evidence="1">Uncharacterized protein</fullName>
    </submittedName>
</protein>
<dbReference type="EMBL" id="FORH01000003">
    <property type="protein sequence ID" value="SFJ44641.1"/>
    <property type="molecule type" value="Genomic_DNA"/>
</dbReference>
<dbReference type="RefSeq" id="WP_281245302.1">
    <property type="nucleotide sequence ID" value="NZ_FORH01000003.1"/>
</dbReference>
<dbReference type="STRING" id="588602.SAMN04487991_2198"/>